<evidence type="ECO:0000313" key="2">
    <source>
        <dbReference type="EMBL" id="SNV62864.1"/>
    </source>
</evidence>
<protein>
    <submittedName>
        <fullName evidence="2">Uncharacterized protein</fullName>
    </submittedName>
</protein>
<dbReference type="Proteomes" id="UP000214973">
    <property type="component" value="Chromosome 1"/>
</dbReference>
<sequence length="71" mass="7869">MKQESKQKRNISTSIMGNDVESTQNTAHVLDENKVLKKSYEDVVYISQPFGATSLNTLAARALLYGLEPVP</sequence>
<feature type="compositionally biased region" description="Polar residues" evidence="1">
    <location>
        <begin position="10"/>
        <end position="20"/>
    </location>
</feature>
<proteinExistence type="predicted"/>
<name>A0A239YXA1_9FIRM</name>
<keyword evidence="3" id="KW-1185">Reference proteome</keyword>
<accession>A0A239YXA1</accession>
<dbReference type="KEGG" id="vrm:44547418_00780"/>
<organism evidence="2 3">
    <name type="scientific">Veillonella rodentium</name>
    <dbReference type="NCBI Taxonomy" id="248315"/>
    <lineage>
        <taxon>Bacteria</taxon>
        <taxon>Bacillati</taxon>
        <taxon>Bacillota</taxon>
        <taxon>Negativicutes</taxon>
        <taxon>Veillonellales</taxon>
        <taxon>Veillonellaceae</taxon>
        <taxon>Veillonella</taxon>
    </lineage>
</organism>
<dbReference type="EMBL" id="LT906470">
    <property type="protein sequence ID" value="SNV62864.1"/>
    <property type="molecule type" value="Genomic_DNA"/>
</dbReference>
<evidence type="ECO:0000313" key="3">
    <source>
        <dbReference type="Proteomes" id="UP000214973"/>
    </source>
</evidence>
<reference evidence="2 3" key="1">
    <citation type="submission" date="2017-06" db="EMBL/GenBank/DDBJ databases">
        <authorList>
            <consortium name="Pathogen Informatics"/>
        </authorList>
    </citation>
    <scope>NUCLEOTIDE SEQUENCE [LARGE SCALE GENOMIC DNA]</scope>
    <source>
        <strain evidence="2 3">NCTC12018</strain>
    </source>
</reference>
<gene>
    <name evidence="2" type="ORF">SAMEA44547418_00780</name>
</gene>
<evidence type="ECO:0000256" key="1">
    <source>
        <dbReference type="SAM" id="MobiDB-lite"/>
    </source>
</evidence>
<dbReference type="AlphaFoldDB" id="A0A239YXA1"/>
<feature type="region of interest" description="Disordered" evidence="1">
    <location>
        <begin position="1"/>
        <end position="20"/>
    </location>
</feature>